<keyword evidence="2" id="KW-1185">Reference proteome</keyword>
<reference evidence="1 2" key="1">
    <citation type="journal article" date="2015" name="Stand. Genomic Sci.">
        <title>Genomic Encyclopedia of Bacterial and Archaeal Type Strains, Phase III: the genomes of soil and plant-associated and newly described type strains.</title>
        <authorList>
            <person name="Whitman W.B."/>
            <person name="Woyke T."/>
            <person name="Klenk H.P."/>
            <person name="Zhou Y."/>
            <person name="Lilburn T.G."/>
            <person name="Beck B.J."/>
            <person name="De Vos P."/>
            <person name="Vandamme P."/>
            <person name="Eisen J.A."/>
            <person name="Garrity G."/>
            <person name="Hugenholtz P."/>
            <person name="Kyrpides N.C."/>
        </authorList>
    </citation>
    <scope>NUCLEOTIDE SEQUENCE [LARGE SCALE GENOMIC DNA]</scope>
    <source>
        <strain evidence="1 2">CV53</strain>
    </source>
</reference>
<gene>
    <name evidence="1" type="ORF">EV146_104185</name>
</gene>
<dbReference type="GO" id="GO:0046983">
    <property type="term" value="F:protein dimerization activity"/>
    <property type="evidence" value="ECO:0007669"/>
    <property type="project" value="InterPro"/>
</dbReference>
<dbReference type="Pfam" id="PF09388">
    <property type="entry name" value="SpoOE-like"/>
    <property type="match status" value="1"/>
</dbReference>
<evidence type="ECO:0000313" key="1">
    <source>
        <dbReference type="EMBL" id="TCN26078.1"/>
    </source>
</evidence>
<sequence>MRIKSIAAEESELMITIETLRRKMVQTGMQEGLGSKNTLTLSRQLDDFITKYQEHGFIENI</sequence>
<dbReference type="InterPro" id="IPR018540">
    <property type="entry name" value="Spo0E-like"/>
</dbReference>
<dbReference type="InterPro" id="IPR036638">
    <property type="entry name" value="HLH_DNA-bd_sf"/>
</dbReference>
<comment type="caution">
    <text evidence="1">The sequence shown here is derived from an EMBL/GenBank/DDBJ whole genome shotgun (WGS) entry which is preliminary data.</text>
</comment>
<dbReference type="AlphaFoldDB" id="A0A4R2BGC3"/>
<protein>
    <submittedName>
        <fullName evidence="1">Spo0E like sporulation regulatory protein</fullName>
    </submittedName>
</protein>
<dbReference type="Proteomes" id="UP000295689">
    <property type="component" value="Unassembled WGS sequence"/>
</dbReference>
<organism evidence="1 2">
    <name type="scientific">Mesobacillus foraminis</name>
    <dbReference type="NCBI Taxonomy" id="279826"/>
    <lineage>
        <taxon>Bacteria</taxon>
        <taxon>Bacillati</taxon>
        <taxon>Bacillota</taxon>
        <taxon>Bacilli</taxon>
        <taxon>Bacillales</taxon>
        <taxon>Bacillaceae</taxon>
        <taxon>Mesobacillus</taxon>
    </lineage>
</organism>
<dbReference type="GO" id="GO:0043937">
    <property type="term" value="P:regulation of sporulation"/>
    <property type="evidence" value="ECO:0007669"/>
    <property type="project" value="InterPro"/>
</dbReference>
<proteinExistence type="predicted"/>
<dbReference type="EMBL" id="SLVV01000004">
    <property type="protein sequence ID" value="TCN26078.1"/>
    <property type="molecule type" value="Genomic_DNA"/>
</dbReference>
<accession>A0A4R2BGC3</accession>
<dbReference type="InterPro" id="IPR037208">
    <property type="entry name" value="Spo0E-like_sf"/>
</dbReference>
<name>A0A4R2BGC3_9BACI</name>
<evidence type="ECO:0000313" key="2">
    <source>
        <dbReference type="Proteomes" id="UP000295689"/>
    </source>
</evidence>
<dbReference type="SUPFAM" id="SSF140500">
    <property type="entry name" value="BAS1536-like"/>
    <property type="match status" value="1"/>
</dbReference>
<dbReference type="RefSeq" id="WP_132004234.1">
    <property type="nucleotide sequence ID" value="NZ_JABUHM010000009.1"/>
</dbReference>
<dbReference type="Gene3D" id="4.10.280.10">
    <property type="entry name" value="Helix-loop-helix DNA-binding domain"/>
    <property type="match status" value="1"/>
</dbReference>